<name>A0A1W9KQC7_9BURK</name>
<organism evidence="1 2">
    <name type="scientific">Rhodoferax ferrireducens</name>
    <dbReference type="NCBI Taxonomy" id="192843"/>
    <lineage>
        <taxon>Bacteria</taxon>
        <taxon>Pseudomonadati</taxon>
        <taxon>Pseudomonadota</taxon>
        <taxon>Betaproteobacteria</taxon>
        <taxon>Burkholderiales</taxon>
        <taxon>Comamonadaceae</taxon>
        <taxon>Rhodoferax</taxon>
    </lineage>
</organism>
<dbReference type="AlphaFoldDB" id="A0A1W9KQC7"/>
<accession>A0A1W9KQC7</accession>
<evidence type="ECO:0000313" key="2">
    <source>
        <dbReference type="Proteomes" id="UP000192505"/>
    </source>
</evidence>
<gene>
    <name evidence="1" type="ORF">BWK72_17380</name>
</gene>
<evidence type="ECO:0000313" key="1">
    <source>
        <dbReference type="EMBL" id="OQW86388.1"/>
    </source>
</evidence>
<comment type="caution">
    <text evidence="1">The sequence shown here is derived from an EMBL/GenBank/DDBJ whole genome shotgun (WGS) entry which is preliminary data.</text>
</comment>
<reference evidence="1 2" key="1">
    <citation type="submission" date="2017-01" db="EMBL/GenBank/DDBJ databases">
        <title>Novel large sulfur bacteria in the metagenomes of groundwater-fed chemosynthetic microbial mats in the Lake Huron basin.</title>
        <authorList>
            <person name="Sharrar A.M."/>
            <person name="Flood B.E."/>
            <person name="Bailey J.V."/>
            <person name="Jones D.S."/>
            <person name="Biddanda B."/>
            <person name="Ruberg S.A."/>
            <person name="Marcus D.N."/>
            <person name="Dick G.J."/>
        </authorList>
    </citation>
    <scope>NUCLEOTIDE SEQUENCE [LARGE SCALE GENOMIC DNA]</scope>
    <source>
        <strain evidence="1">A7</strain>
    </source>
</reference>
<proteinExistence type="predicted"/>
<dbReference type="Proteomes" id="UP000192505">
    <property type="component" value="Unassembled WGS sequence"/>
</dbReference>
<protein>
    <submittedName>
        <fullName evidence="1">Uncharacterized protein</fullName>
    </submittedName>
</protein>
<dbReference type="EMBL" id="MTEI01000017">
    <property type="protein sequence ID" value="OQW86388.1"/>
    <property type="molecule type" value="Genomic_DNA"/>
</dbReference>
<sequence>MWKNKPRHNTRTRKMLLELPALQGHTPIGFMAALGLLRIAPVGTRLSWNQTTQEAQLHGIERDALLAHLLLHMTGRAEAPELQLADDVRKFDVDTFRDSYEQAVEPLASWLRAWWREDGKGGHTTPTNLCLTGGPQRMIKMARELALALDPARKKGADKWVQAKFEEALFGPWRYEDDYASWGWDPATFRPGALTSNAPSEMKMTGVAGAYWLAWESQPLFPCIHGTGTLGFELKPRAWTWATWAVPLDLNAVRALMRQPQEARAIGGTRYRSGIVMAGQIQYFEPAMPFG</sequence>